<sequence>MLWLWLCGHVVIQVVLVSYQPLQSSTTNNDGYQPLISEPVPLTTPRRDSKFEDEDDVKSSLKFVEEKAHVSKPNEPLSPWVPFQESDTISRYAAKRPAVADLWQQHERHLEAYRQAFPIRPTERRKYWRSQQEQPCRSSVMQTGNNEKLIALANETLAYFENTYANNSSEDHQLDNIIHALRYRASTSTSNTTF</sequence>
<name>A0A077X3Z0_9FUNG</name>
<feature type="chain" id="PRO_5001726967" evidence="2">
    <location>
        <begin position="20"/>
        <end position="194"/>
    </location>
</feature>
<evidence type="ECO:0000256" key="1">
    <source>
        <dbReference type="SAM" id="MobiDB-lite"/>
    </source>
</evidence>
<organism evidence="3">
    <name type="scientific">Lichtheimia ramosa</name>
    <dbReference type="NCBI Taxonomy" id="688394"/>
    <lineage>
        <taxon>Eukaryota</taxon>
        <taxon>Fungi</taxon>
        <taxon>Fungi incertae sedis</taxon>
        <taxon>Mucoromycota</taxon>
        <taxon>Mucoromycotina</taxon>
        <taxon>Mucoromycetes</taxon>
        <taxon>Mucorales</taxon>
        <taxon>Lichtheimiaceae</taxon>
        <taxon>Lichtheimia</taxon>
    </lineage>
</organism>
<evidence type="ECO:0000313" key="3">
    <source>
        <dbReference type="EMBL" id="CDS14330.1"/>
    </source>
</evidence>
<gene>
    <name evidence="3" type="ORF">LRAMOSA06500</name>
</gene>
<accession>A0A077X3Z0</accession>
<protein>
    <submittedName>
        <fullName evidence="3">Uncharacterized protein</fullName>
    </submittedName>
</protein>
<dbReference type="EMBL" id="LK023386">
    <property type="protein sequence ID" value="CDS14330.1"/>
    <property type="molecule type" value="Genomic_DNA"/>
</dbReference>
<evidence type="ECO:0000256" key="2">
    <source>
        <dbReference type="SAM" id="SignalP"/>
    </source>
</evidence>
<keyword evidence="2" id="KW-0732">Signal</keyword>
<dbReference type="OrthoDB" id="2275778at2759"/>
<feature type="signal peptide" evidence="2">
    <location>
        <begin position="1"/>
        <end position="19"/>
    </location>
</feature>
<dbReference type="AlphaFoldDB" id="A0A077X3Z0"/>
<feature type="region of interest" description="Disordered" evidence="1">
    <location>
        <begin position="28"/>
        <end position="54"/>
    </location>
</feature>
<proteinExistence type="predicted"/>
<reference evidence="3" key="1">
    <citation type="journal article" date="2014" name="Genome Announc.">
        <title>De novo whole-genome sequence and genome annotation of Lichtheimia ramosa.</title>
        <authorList>
            <person name="Linde J."/>
            <person name="Schwartze V."/>
            <person name="Binder U."/>
            <person name="Lass-Florl C."/>
            <person name="Voigt K."/>
            <person name="Horn F."/>
        </authorList>
    </citation>
    <scope>NUCLEOTIDE SEQUENCE</scope>
    <source>
        <strain evidence="3">JMRC FSU:6197</strain>
    </source>
</reference>